<evidence type="ECO:0000256" key="3">
    <source>
        <dbReference type="SAM" id="SignalP"/>
    </source>
</evidence>
<evidence type="ECO:0000256" key="1">
    <source>
        <dbReference type="ARBA" id="ARBA00010088"/>
    </source>
</evidence>
<gene>
    <name evidence="5" type="ORF">ABU614_15775</name>
</gene>
<comment type="similarity">
    <text evidence="1">Belongs to the peptidase S33 family.</text>
</comment>
<dbReference type="Pfam" id="PF00561">
    <property type="entry name" value="Abhydrolase_1"/>
    <property type="match status" value="1"/>
</dbReference>
<evidence type="ECO:0000313" key="5">
    <source>
        <dbReference type="EMBL" id="XCO73839.1"/>
    </source>
</evidence>
<keyword evidence="2 5" id="KW-0378">Hydrolase</keyword>
<accession>A0AAU8MQE5</accession>
<organism evidence="5">
    <name type="scientific">Lysobacter firmicutimachus</name>
    <dbReference type="NCBI Taxonomy" id="1792846"/>
    <lineage>
        <taxon>Bacteria</taxon>
        <taxon>Pseudomonadati</taxon>
        <taxon>Pseudomonadota</taxon>
        <taxon>Gammaproteobacteria</taxon>
        <taxon>Lysobacterales</taxon>
        <taxon>Lysobacteraceae</taxon>
        <taxon>Lysobacter</taxon>
    </lineage>
</organism>
<dbReference type="SUPFAM" id="SSF53474">
    <property type="entry name" value="alpha/beta-Hydrolases"/>
    <property type="match status" value="1"/>
</dbReference>
<feature type="signal peptide" evidence="3">
    <location>
        <begin position="1"/>
        <end position="20"/>
    </location>
</feature>
<sequence>MKTQALLASLLLALSPFASAAPECKDTSSYAEARAIIEDLGRIVAPNGIQESYAARIGGIDQWLSVRGQDKNNPILLFVHGGPASPVIPTSWQFQRPIEEYFTVVNWDQRGAGKTYALQDPQSYADTIHIDRFADDVVEVAQYLRQRYGKRKIVLMAHSWGTIISMKAALKQPDLFYAYVGIGQAINVRDNERISFDFGLQRAKALGNAEAVKEMEAIMPYPGDQPITRERIIAARKWSQYYGGLTAYRNDSTYFYRGPRLSPEYGDCDRRNVNEGNVFTLGKILPEFVAVDYKPVREFPIPVVFFLGRHDYTTPAEPAEQWLKQVKAPFKQGVWFENSSHMMPWEEPGKTLTSLLQYVRPLAVDPATAAH</sequence>
<dbReference type="RefSeq" id="WP_363796740.1">
    <property type="nucleotide sequence ID" value="NZ_CP159925.1"/>
</dbReference>
<dbReference type="PANTHER" id="PTHR43329">
    <property type="entry name" value="EPOXIDE HYDROLASE"/>
    <property type="match status" value="1"/>
</dbReference>
<evidence type="ECO:0000259" key="4">
    <source>
        <dbReference type="Pfam" id="PF00561"/>
    </source>
</evidence>
<dbReference type="Gene3D" id="3.40.50.1820">
    <property type="entry name" value="alpha/beta hydrolase"/>
    <property type="match status" value="1"/>
</dbReference>
<feature type="chain" id="PRO_5043639032" evidence="3">
    <location>
        <begin position="21"/>
        <end position="371"/>
    </location>
</feature>
<dbReference type="AlphaFoldDB" id="A0AAU8MQE5"/>
<feature type="domain" description="AB hydrolase-1" evidence="4">
    <location>
        <begin position="74"/>
        <end position="348"/>
    </location>
</feature>
<proteinExistence type="inferred from homology"/>
<dbReference type="GO" id="GO:0008233">
    <property type="term" value="F:peptidase activity"/>
    <property type="evidence" value="ECO:0007669"/>
    <property type="project" value="InterPro"/>
</dbReference>
<dbReference type="InterPro" id="IPR029058">
    <property type="entry name" value="AB_hydrolase_fold"/>
</dbReference>
<keyword evidence="3" id="KW-0732">Signal</keyword>
<dbReference type="PRINTS" id="PR00793">
    <property type="entry name" value="PROAMNOPTASE"/>
</dbReference>
<dbReference type="InterPro" id="IPR002410">
    <property type="entry name" value="Peptidase_S33"/>
</dbReference>
<dbReference type="InterPro" id="IPR000073">
    <property type="entry name" value="AB_hydrolase_1"/>
</dbReference>
<dbReference type="GO" id="GO:0006508">
    <property type="term" value="P:proteolysis"/>
    <property type="evidence" value="ECO:0007669"/>
    <property type="project" value="InterPro"/>
</dbReference>
<reference evidence="5" key="1">
    <citation type="submission" date="2024-06" db="EMBL/GenBank/DDBJ databases">
        <authorList>
            <person name="Li S."/>
        </authorList>
    </citation>
    <scope>NUCLEOTIDE SEQUENCE</scope>
    <source>
        <strain evidence="5">SR10</strain>
    </source>
</reference>
<dbReference type="EMBL" id="CP159925">
    <property type="protein sequence ID" value="XCO73839.1"/>
    <property type="molecule type" value="Genomic_DNA"/>
</dbReference>
<protein>
    <submittedName>
        <fullName evidence="5">Alpha/beta hydrolase</fullName>
    </submittedName>
</protein>
<evidence type="ECO:0000256" key="2">
    <source>
        <dbReference type="ARBA" id="ARBA00022801"/>
    </source>
</evidence>
<name>A0AAU8MQE5_9GAMM</name>